<evidence type="ECO:0000256" key="3">
    <source>
        <dbReference type="SAM" id="SignalP"/>
    </source>
</evidence>
<evidence type="ECO:0000256" key="1">
    <source>
        <dbReference type="SAM" id="MobiDB-lite"/>
    </source>
</evidence>
<name>A0A1Y2AUV0_9FUNG</name>
<comment type="caution">
    <text evidence="4">The sequence shown here is derived from an EMBL/GenBank/DDBJ whole genome shotgun (WGS) entry which is preliminary data.</text>
</comment>
<evidence type="ECO:0000256" key="2">
    <source>
        <dbReference type="SAM" id="Phobius"/>
    </source>
</evidence>
<accession>A0A1Y2AUV0</accession>
<feature type="region of interest" description="Disordered" evidence="1">
    <location>
        <begin position="55"/>
        <end position="105"/>
    </location>
</feature>
<sequence>MKFSTLLYLAFTIAVAFAQLSDAEDNAVDATSNDIGSDVESNQILNNYDSENAYQQNGEASDDYGDDAGVNALDGGEESDNGDETNGSTEQNEINNMTTPVTPDAQPTTQAAIEFTGASGEAAPIAAQNSTSQADTGVTNKPTVALDDESKANTPIDPAKIASGLAGAAVVSSAGIFFLVKRSKRRGLESVRSQITMA</sequence>
<dbReference type="AlphaFoldDB" id="A0A1Y2AUV0"/>
<keyword evidence="2" id="KW-1133">Transmembrane helix</keyword>
<feature type="compositionally biased region" description="Polar residues" evidence="1">
    <location>
        <begin position="84"/>
        <end position="105"/>
    </location>
</feature>
<organism evidence="4 5">
    <name type="scientific">Neocallimastix californiae</name>
    <dbReference type="NCBI Taxonomy" id="1754190"/>
    <lineage>
        <taxon>Eukaryota</taxon>
        <taxon>Fungi</taxon>
        <taxon>Fungi incertae sedis</taxon>
        <taxon>Chytridiomycota</taxon>
        <taxon>Chytridiomycota incertae sedis</taxon>
        <taxon>Neocallimastigomycetes</taxon>
        <taxon>Neocallimastigales</taxon>
        <taxon>Neocallimastigaceae</taxon>
        <taxon>Neocallimastix</taxon>
    </lineage>
</organism>
<evidence type="ECO:0000313" key="5">
    <source>
        <dbReference type="Proteomes" id="UP000193920"/>
    </source>
</evidence>
<keyword evidence="3" id="KW-0732">Signal</keyword>
<feature type="chain" id="PRO_5013254398" evidence="3">
    <location>
        <begin position="19"/>
        <end position="198"/>
    </location>
</feature>
<dbReference type="EMBL" id="MCOG01000209">
    <property type="protein sequence ID" value="ORY25705.1"/>
    <property type="molecule type" value="Genomic_DNA"/>
</dbReference>
<keyword evidence="2" id="KW-0472">Membrane</keyword>
<feature type="region of interest" description="Disordered" evidence="1">
    <location>
        <begin position="124"/>
        <end position="151"/>
    </location>
</feature>
<proteinExistence type="predicted"/>
<keyword evidence="2" id="KW-0812">Transmembrane</keyword>
<dbReference type="OrthoDB" id="2160044at2759"/>
<protein>
    <submittedName>
        <fullName evidence="4">Uncharacterized protein</fullName>
    </submittedName>
</protein>
<gene>
    <name evidence="4" type="ORF">LY90DRAFT_706263</name>
</gene>
<keyword evidence="5" id="KW-1185">Reference proteome</keyword>
<feature type="signal peptide" evidence="3">
    <location>
        <begin position="1"/>
        <end position="18"/>
    </location>
</feature>
<dbReference type="Proteomes" id="UP000193920">
    <property type="component" value="Unassembled WGS sequence"/>
</dbReference>
<feature type="transmembrane region" description="Helical" evidence="2">
    <location>
        <begin position="161"/>
        <end position="180"/>
    </location>
</feature>
<feature type="compositionally biased region" description="Polar residues" evidence="1">
    <location>
        <begin position="127"/>
        <end position="142"/>
    </location>
</feature>
<evidence type="ECO:0000313" key="4">
    <source>
        <dbReference type="EMBL" id="ORY25705.1"/>
    </source>
</evidence>
<reference evidence="4 5" key="1">
    <citation type="submission" date="2016-08" db="EMBL/GenBank/DDBJ databases">
        <title>A Parts List for Fungal Cellulosomes Revealed by Comparative Genomics.</title>
        <authorList>
            <consortium name="DOE Joint Genome Institute"/>
            <person name="Haitjema C.H."/>
            <person name="Gilmore S.P."/>
            <person name="Henske J.K."/>
            <person name="Solomon K.V."/>
            <person name="De Groot R."/>
            <person name="Kuo A."/>
            <person name="Mondo S.J."/>
            <person name="Salamov A.A."/>
            <person name="Labutti K."/>
            <person name="Zhao Z."/>
            <person name="Chiniquy J."/>
            <person name="Barry K."/>
            <person name="Brewer H.M."/>
            <person name="Purvine S.O."/>
            <person name="Wright A.T."/>
            <person name="Boxma B."/>
            <person name="Van Alen T."/>
            <person name="Hackstein J.H."/>
            <person name="Baker S.E."/>
            <person name="Grigoriev I.V."/>
            <person name="O'Malley M.A."/>
        </authorList>
    </citation>
    <scope>NUCLEOTIDE SEQUENCE [LARGE SCALE GENOMIC DNA]</scope>
    <source>
        <strain evidence="4 5">G1</strain>
    </source>
</reference>